<dbReference type="AlphaFoldDB" id="D3DXX0"/>
<dbReference type="EMBL" id="CP000352">
    <property type="protein sequence ID" value="ADC45140.1"/>
    <property type="molecule type" value="Genomic_DNA"/>
</dbReference>
<organism evidence="1 2">
    <name type="scientific">Cupriavidus metallidurans (strain ATCC 43123 / DSM 2839 / NBRC 102507 / CH34)</name>
    <name type="common">Ralstonia metallidurans</name>
    <dbReference type="NCBI Taxonomy" id="266264"/>
    <lineage>
        <taxon>Bacteria</taxon>
        <taxon>Pseudomonadati</taxon>
        <taxon>Pseudomonadota</taxon>
        <taxon>Betaproteobacteria</taxon>
        <taxon>Burkholderiales</taxon>
        <taxon>Burkholderiaceae</taxon>
        <taxon>Cupriavidus</taxon>
    </lineage>
</organism>
<sequence length="87" mass="8971">MAITEAVGITAEMVDLITIEITITEIVIGAITGITILTGIAGRAARTTSVCPDRVPGGHGWVGGSLRISRRGRSSPAEASAPLRRCT</sequence>
<evidence type="ECO:0000313" key="1">
    <source>
        <dbReference type="EMBL" id="ADC45140.1"/>
    </source>
</evidence>
<keyword evidence="2" id="KW-1185">Reference proteome</keyword>
<reference evidence="2" key="1">
    <citation type="journal article" date="2010" name="PLoS ONE">
        <title>The complete genome sequence of Cupriavidus metallidurans strain CH34, a master survivalist in harsh and anthropogenic environments.</title>
        <authorList>
            <person name="Janssen P.J."/>
            <person name="Van Houdt R."/>
            <person name="Moors H."/>
            <person name="Monsieurs P."/>
            <person name="Morin N."/>
            <person name="Michaux A."/>
            <person name="Benotmane M.A."/>
            <person name="Leys N."/>
            <person name="Vallaeys T."/>
            <person name="Lapidus A."/>
            <person name="Monchy S."/>
            <person name="Medigue C."/>
            <person name="Taghavi S."/>
            <person name="McCorkle S."/>
            <person name="Dunn J."/>
            <person name="van der Lelie D."/>
            <person name="Mergeay M."/>
        </authorList>
    </citation>
    <scope>NUCLEOTIDE SEQUENCE [LARGE SCALE GENOMIC DNA]</scope>
    <source>
        <strain evidence="2">ATCC 43123 / DSM 2839 / NBRC 102507 / CH34</strain>
    </source>
</reference>
<name>D3DXX0_CUPMC</name>
<dbReference type="Proteomes" id="UP000002429">
    <property type="component" value="Chromosome"/>
</dbReference>
<dbReference type="HOGENOM" id="CLU_2481052_0_0_4"/>
<gene>
    <name evidence="1" type="ordered locus">Rmet_6533</name>
</gene>
<accession>D3DXX0</accession>
<proteinExistence type="predicted"/>
<protein>
    <submittedName>
        <fullName evidence="1">Uncharacterized protein</fullName>
    </submittedName>
</protein>
<dbReference type="KEGG" id="rme:Rmet_6533"/>
<evidence type="ECO:0000313" key="2">
    <source>
        <dbReference type="Proteomes" id="UP000002429"/>
    </source>
</evidence>